<keyword evidence="6" id="KW-0472">Membrane</keyword>
<dbReference type="Gene3D" id="1.20.1600.10">
    <property type="entry name" value="Outer membrane efflux proteins (OEP)"/>
    <property type="match status" value="1"/>
</dbReference>
<sequence length="692" mass="75791">MFRCRFFLSLGPVLAAVALATFAAVASIAKAEQPHENMPSSTNVSGSAVSSSAVSSSAASGGSSSSAAASTAPNDPYDFQWWNASIAGPIMPQPHWVSFDLNTVLLDTLTHSPRIKSVSSRTSVALEKVTQQDAAFDSKILLESNAGMTNDPVGNTLTTGGPSRLQQDTFGVSAGVARTTRGGSTWDLSQELGTLNSNSLFFDPKHQGNSRLSLSLTRPLLARGGQVYTERLLTQAQIDAGVSWQEMRRQVEKRIADVMTAYWQLYEARCHFLQQQKLLERGQEIERIIVGRADFDSSRIELAKVRGRLARRMDQIIAAEANVRRQQARLAMLIGRPELVSAENALEMIPLDPPLAASLQWTLRDAVIQGLENRPEVRAAAKELESAALSMRITRNQLLPELNAVFDAYLAALNGHNDVFHSFGNQFTEGGPGLSAALQYEMPQGNRYARARHREAIHWYRQKSEELRETMQVTRAEIETALIDVDTSIAQHQSKRQTLMATTDEETVLTERYRMLGGDGTRVGVVLENLLDAQQRRSDAEREWVSTQVNYLVSLIELERAMGNLLIHENIETLRVPGRTDIDIVRGSNNDTAASIPRGEFGSFQNRSNNAAASMLISSPDVTADSVAPKNALDDASKERFLPWAKPTTATPPPLSPAVEIRVTSPATPRPTRLGLGSRDSGLIETIDNRGP</sequence>
<evidence type="ECO:0000256" key="3">
    <source>
        <dbReference type="ARBA" id="ARBA00022448"/>
    </source>
</evidence>
<evidence type="ECO:0000256" key="6">
    <source>
        <dbReference type="ARBA" id="ARBA00023136"/>
    </source>
</evidence>
<dbReference type="InterPro" id="IPR051906">
    <property type="entry name" value="TolC-like"/>
</dbReference>
<keyword evidence="9" id="KW-0732">Signal</keyword>
<keyword evidence="5" id="KW-0812">Transmembrane</keyword>
<dbReference type="InterPro" id="IPR003423">
    <property type="entry name" value="OMP_efflux"/>
</dbReference>
<dbReference type="PANTHER" id="PTHR30026">
    <property type="entry name" value="OUTER MEMBRANE PROTEIN TOLC"/>
    <property type="match status" value="1"/>
</dbReference>
<keyword evidence="11" id="KW-1185">Reference proteome</keyword>
<dbReference type="PANTHER" id="PTHR30026:SF23">
    <property type="entry name" value="TO APRF-PUTATIVE OUTER MEMBRANE EFFLUX PROTEIN OR SECRETED ALKALINE PHOSPHATASE-RELATED"/>
    <property type="match status" value="1"/>
</dbReference>
<evidence type="ECO:0000256" key="7">
    <source>
        <dbReference type="ARBA" id="ARBA00023237"/>
    </source>
</evidence>
<dbReference type="RefSeq" id="WP_345318440.1">
    <property type="nucleotide sequence ID" value="NZ_BAABGA010000005.1"/>
</dbReference>
<reference evidence="11" key="1">
    <citation type="journal article" date="2019" name="Int. J. Syst. Evol. Microbiol.">
        <title>The Global Catalogue of Microorganisms (GCM) 10K type strain sequencing project: providing services to taxonomists for standard genome sequencing and annotation.</title>
        <authorList>
            <consortium name="The Broad Institute Genomics Platform"/>
            <consortium name="The Broad Institute Genome Sequencing Center for Infectious Disease"/>
            <person name="Wu L."/>
            <person name="Ma J."/>
        </authorList>
    </citation>
    <scope>NUCLEOTIDE SEQUENCE [LARGE SCALE GENOMIC DNA]</scope>
    <source>
        <strain evidence="11">JCM 17759</strain>
    </source>
</reference>
<evidence type="ECO:0008006" key="12">
    <source>
        <dbReference type="Google" id="ProtNLM"/>
    </source>
</evidence>
<evidence type="ECO:0000256" key="2">
    <source>
        <dbReference type="ARBA" id="ARBA00007613"/>
    </source>
</evidence>
<evidence type="ECO:0000256" key="1">
    <source>
        <dbReference type="ARBA" id="ARBA00004442"/>
    </source>
</evidence>
<evidence type="ECO:0000256" key="4">
    <source>
        <dbReference type="ARBA" id="ARBA00022452"/>
    </source>
</evidence>
<keyword evidence="4" id="KW-1134">Transmembrane beta strand</keyword>
<comment type="similarity">
    <text evidence="2">Belongs to the outer membrane factor (OMF) (TC 1.B.17) family.</text>
</comment>
<proteinExistence type="inferred from homology"/>
<protein>
    <recommendedName>
        <fullName evidence="12">Outer membrane efflux protein</fullName>
    </recommendedName>
</protein>
<keyword evidence="7" id="KW-0998">Cell outer membrane</keyword>
<dbReference type="EMBL" id="BAABGA010000005">
    <property type="protein sequence ID" value="GAA4443726.1"/>
    <property type="molecule type" value="Genomic_DNA"/>
</dbReference>
<evidence type="ECO:0000313" key="11">
    <source>
        <dbReference type="Proteomes" id="UP001500840"/>
    </source>
</evidence>
<dbReference type="Proteomes" id="UP001500840">
    <property type="component" value="Unassembled WGS sequence"/>
</dbReference>
<keyword evidence="3" id="KW-0813">Transport</keyword>
<evidence type="ECO:0000256" key="8">
    <source>
        <dbReference type="SAM" id="MobiDB-lite"/>
    </source>
</evidence>
<feature type="chain" id="PRO_5047280134" description="Outer membrane efflux protein" evidence="9">
    <location>
        <begin position="24"/>
        <end position="692"/>
    </location>
</feature>
<evidence type="ECO:0000256" key="9">
    <source>
        <dbReference type="SAM" id="SignalP"/>
    </source>
</evidence>
<evidence type="ECO:0000256" key="5">
    <source>
        <dbReference type="ARBA" id="ARBA00022692"/>
    </source>
</evidence>
<comment type="caution">
    <text evidence="10">The sequence shown here is derived from an EMBL/GenBank/DDBJ whole genome shotgun (WGS) entry which is preliminary data.</text>
</comment>
<dbReference type="SUPFAM" id="SSF56954">
    <property type="entry name" value="Outer membrane efflux proteins (OEP)"/>
    <property type="match status" value="1"/>
</dbReference>
<name>A0ABP8M5H2_9BACT</name>
<feature type="region of interest" description="Disordered" evidence="8">
    <location>
        <begin position="663"/>
        <end position="692"/>
    </location>
</feature>
<accession>A0ABP8M5H2</accession>
<dbReference type="Pfam" id="PF02321">
    <property type="entry name" value="OEP"/>
    <property type="match status" value="1"/>
</dbReference>
<feature type="signal peptide" evidence="9">
    <location>
        <begin position="1"/>
        <end position="23"/>
    </location>
</feature>
<evidence type="ECO:0000313" key="10">
    <source>
        <dbReference type="EMBL" id="GAA4443726.1"/>
    </source>
</evidence>
<organism evidence="10 11">
    <name type="scientific">Novipirellula rosea</name>
    <dbReference type="NCBI Taxonomy" id="1031540"/>
    <lineage>
        <taxon>Bacteria</taxon>
        <taxon>Pseudomonadati</taxon>
        <taxon>Planctomycetota</taxon>
        <taxon>Planctomycetia</taxon>
        <taxon>Pirellulales</taxon>
        <taxon>Pirellulaceae</taxon>
        <taxon>Novipirellula</taxon>
    </lineage>
</organism>
<gene>
    <name evidence="10" type="ORF">GCM10023156_01220</name>
</gene>
<comment type="subcellular location">
    <subcellularLocation>
        <location evidence="1">Cell outer membrane</location>
    </subcellularLocation>
</comment>